<evidence type="ECO:0000256" key="3">
    <source>
        <dbReference type="ARBA" id="ARBA00022729"/>
    </source>
</evidence>
<keyword evidence="4" id="KW-0472">Membrane</keyword>
<comment type="subcellular location">
    <subcellularLocation>
        <location evidence="1">Cell membrane</location>
    </subcellularLocation>
</comment>
<accession>A0A8T2IM49</accession>
<keyword evidence="5" id="KW-0325">Glycoprotein</keyword>
<feature type="signal peptide" evidence="6">
    <location>
        <begin position="1"/>
        <end position="20"/>
    </location>
</feature>
<dbReference type="InterPro" id="IPR018363">
    <property type="entry name" value="CD59_antigen_CS"/>
</dbReference>
<gene>
    <name evidence="8" type="ORF">GDO86_018003</name>
</gene>
<dbReference type="Pfam" id="PF00087">
    <property type="entry name" value="Toxin_TOLIP"/>
    <property type="match status" value="1"/>
</dbReference>
<feature type="domain" description="UPAR/Ly6" evidence="7">
    <location>
        <begin position="21"/>
        <end position="102"/>
    </location>
</feature>
<name>A0A8T2IM49_9PIPI</name>
<organism evidence="8 9">
    <name type="scientific">Hymenochirus boettgeri</name>
    <name type="common">Congo dwarf clawed frog</name>
    <dbReference type="NCBI Taxonomy" id="247094"/>
    <lineage>
        <taxon>Eukaryota</taxon>
        <taxon>Metazoa</taxon>
        <taxon>Chordata</taxon>
        <taxon>Craniata</taxon>
        <taxon>Vertebrata</taxon>
        <taxon>Euteleostomi</taxon>
        <taxon>Amphibia</taxon>
        <taxon>Batrachia</taxon>
        <taxon>Anura</taxon>
        <taxon>Pipoidea</taxon>
        <taxon>Pipidae</taxon>
        <taxon>Pipinae</taxon>
        <taxon>Hymenochirus</taxon>
    </lineage>
</organism>
<sequence>MAALNLVLMVTAFCIGTVYSLQCYTCSSQTLNTNCMNQTNCSSTANYCQTNVSSLYSVSVIDKSCAATCSPTSFSLTFISYSVSCCSNNLCNVSGSTSIKYSSILLALSLGFIVWLLDDQLPL</sequence>
<dbReference type="InterPro" id="IPR051110">
    <property type="entry name" value="Ly-6/neurotoxin-like_GPI-ap"/>
</dbReference>
<evidence type="ECO:0000313" key="8">
    <source>
        <dbReference type="EMBL" id="KAG8431601.1"/>
    </source>
</evidence>
<dbReference type="PROSITE" id="PS00983">
    <property type="entry name" value="LY6_UPAR"/>
    <property type="match status" value="1"/>
</dbReference>
<dbReference type="SMART" id="SM00134">
    <property type="entry name" value="LU"/>
    <property type="match status" value="1"/>
</dbReference>
<reference evidence="8" key="1">
    <citation type="thesis" date="2020" institute="ProQuest LLC" country="789 East Eisenhower Parkway, Ann Arbor, MI, USA">
        <title>Comparative Genomics and Chromosome Evolution.</title>
        <authorList>
            <person name="Mudd A.B."/>
        </authorList>
    </citation>
    <scope>NUCLEOTIDE SEQUENCE</scope>
    <source>
        <strain evidence="8">Female2</strain>
        <tissue evidence="8">Blood</tissue>
    </source>
</reference>
<evidence type="ECO:0000256" key="2">
    <source>
        <dbReference type="ARBA" id="ARBA00022475"/>
    </source>
</evidence>
<proteinExistence type="predicted"/>
<dbReference type="OrthoDB" id="5945173at2759"/>
<evidence type="ECO:0000256" key="6">
    <source>
        <dbReference type="SAM" id="SignalP"/>
    </source>
</evidence>
<dbReference type="GO" id="GO:0005886">
    <property type="term" value="C:plasma membrane"/>
    <property type="evidence" value="ECO:0007669"/>
    <property type="project" value="UniProtKB-SubCell"/>
</dbReference>
<dbReference type="FunFam" id="2.10.60.10:FF:000003">
    <property type="entry name" value="lymphocyte antigen 6E isoform X1"/>
    <property type="match status" value="1"/>
</dbReference>
<protein>
    <recommendedName>
        <fullName evidence="7">UPAR/Ly6 domain-containing protein</fullName>
    </recommendedName>
</protein>
<dbReference type="Proteomes" id="UP000812440">
    <property type="component" value="Unassembled WGS sequence"/>
</dbReference>
<evidence type="ECO:0000313" key="9">
    <source>
        <dbReference type="Proteomes" id="UP000812440"/>
    </source>
</evidence>
<comment type="caution">
    <text evidence="8">The sequence shown here is derived from an EMBL/GenBank/DDBJ whole genome shotgun (WGS) entry which is preliminary data.</text>
</comment>
<dbReference type="AlphaFoldDB" id="A0A8T2IM49"/>
<dbReference type="EMBL" id="JAACNH010000122">
    <property type="protein sequence ID" value="KAG8431601.1"/>
    <property type="molecule type" value="Genomic_DNA"/>
</dbReference>
<evidence type="ECO:0000256" key="1">
    <source>
        <dbReference type="ARBA" id="ARBA00004236"/>
    </source>
</evidence>
<keyword evidence="3 6" id="KW-0732">Signal</keyword>
<keyword evidence="2" id="KW-1003">Cell membrane</keyword>
<dbReference type="Gene3D" id="2.10.60.10">
    <property type="entry name" value="CD59"/>
    <property type="match status" value="1"/>
</dbReference>
<dbReference type="InterPro" id="IPR045860">
    <property type="entry name" value="Snake_toxin-like_sf"/>
</dbReference>
<keyword evidence="9" id="KW-1185">Reference proteome</keyword>
<evidence type="ECO:0000259" key="7">
    <source>
        <dbReference type="SMART" id="SM00134"/>
    </source>
</evidence>
<dbReference type="SUPFAM" id="SSF57302">
    <property type="entry name" value="Snake toxin-like"/>
    <property type="match status" value="1"/>
</dbReference>
<feature type="chain" id="PRO_5035873004" description="UPAR/Ly6 domain-containing protein" evidence="6">
    <location>
        <begin position="21"/>
        <end position="123"/>
    </location>
</feature>
<evidence type="ECO:0000256" key="5">
    <source>
        <dbReference type="ARBA" id="ARBA00023180"/>
    </source>
</evidence>
<evidence type="ECO:0000256" key="4">
    <source>
        <dbReference type="ARBA" id="ARBA00023136"/>
    </source>
</evidence>
<dbReference type="InterPro" id="IPR016054">
    <property type="entry name" value="LY6_UPA_recep-like"/>
</dbReference>
<dbReference type="PANTHER" id="PTHR16983">
    <property type="entry name" value="UPAR/LY6 DOMAIN-CONTAINING PROTEIN"/>
    <property type="match status" value="1"/>
</dbReference>
<dbReference type="PANTHER" id="PTHR16983:SF13">
    <property type="entry name" value="LYMPHOCYTE ANTIGEN 6E"/>
    <property type="match status" value="1"/>
</dbReference>
<dbReference type="InterPro" id="IPR035076">
    <property type="entry name" value="Toxin/TOLIP"/>
</dbReference>